<protein>
    <submittedName>
        <fullName evidence="2">Uncharacterized protein</fullName>
    </submittedName>
</protein>
<dbReference type="OrthoDB" id="6045352at2759"/>
<evidence type="ECO:0000313" key="3">
    <source>
        <dbReference type="Proteomes" id="UP000076420"/>
    </source>
</evidence>
<accession>A0A2C9KJI7</accession>
<evidence type="ECO:0000313" key="2">
    <source>
        <dbReference type="EnsemblMetazoa" id="BGLB020363-PA"/>
    </source>
</evidence>
<reference evidence="2" key="1">
    <citation type="submission" date="2020-05" db="UniProtKB">
        <authorList>
            <consortium name="EnsemblMetazoa"/>
        </authorList>
    </citation>
    <scope>IDENTIFICATION</scope>
    <source>
        <strain evidence="2">BB02</strain>
    </source>
</reference>
<dbReference type="RefSeq" id="XP_013066164.2">
    <property type="nucleotide sequence ID" value="XM_013210710.2"/>
</dbReference>
<dbReference type="VEuPathDB" id="VectorBase:BGLB020363"/>
<name>A0A2C9KJI7_BIOGL</name>
<gene>
    <name evidence="2" type="primary">106054716</name>
</gene>
<feature type="compositionally biased region" description="Basic and acidic residues" evidence="1">
    <location>
        <begin position="94"/>
        <end position="115"/>
    </location>
</feature>
<dbReference type="VEuPathDB" id="VectorBase:BGLAX_051341"/>
<dbReference type="KEGG" id="bgt:106054716"/>
<dbReference type="Proteomes" id="UP000076420">
    <property type="component" value="Unassembled WGS sequence"/>
</dbReference>
<dbReference type="AlphaFoldDB" id="A0A2C9KJI7"/>
<proteinExistence type="predicted"/>
<dbReference type="EnsemblMetazoa" id="BGLB020363-RA">
    <property type="protein sequence ID" value="BGLB020363-PA"/>
    <property type="gene ID" value="BGLB020363"/>
</dbReference>
<evidence type="ECO:0000256" key="1">
    <source>
        <dbReference type="SAM" id="MobiDB-lite"/>
    </source>
</evidence>
<feature type="region of interest" description="Disordered" evidence="1">
    <location>
        <begin position="183"/>
        <end position="203"/>
    </location>
</feature>
<organism evidence="2 3">
    <name type="scientific">Biomphalaria glabrata</name>
    <name type="common">Bloodfluke planorb</name>
    <name type="synonym">Freshwater snail</name>
    <dbReference type="NCBI Taxonomy" id="6526"/>
    <lineage>
        <taxon>Eukaryota</taxon>
        <taxon>Metazoa</taxon>
        <taxon>Spiralia</taxon>
        <taxon>Lophotrochozoa</taxon>
        <taxon>Mollusca</taxon>
        <taxon>Gastropoda</taxon>
        <taxon>Heterobranchia</taxon>
        <taxon>Euthyneura</taxon>
        <taxon>Panpulmonata</taxon>
        <taxon>Hygrophila</taxon>
        <taxon>Lymnaeoidea</taxon>
        <taxon>Planorbidae</taxon>
        <taxon>Biomphalaria</taxon>
    </lineage>
</organism>
<feature type="compositionally biased region" description="Polar residues" evidence="1">
    <location>
        <begin position="189"/>
        <end position="200"/>
    </location>
</feature>
<sequence>MSSYKRKTEIKEREFEEIKTENDKTYFLLNNGNITKESLNVTSAQRSDDSNDSEEIAQWNYDSDDNESVAQWNDDSDDTESLAQWNDSDDSEANEERGVKSDATKRPLIGDHETQESEGGEVNLHKHLDDCKKNPDHKQFIPVDTFTLNDLPKEYQDNDLYEFLKVIADLTVRISVEMTSPDRPEFWPETTQPYPFSKTSTPKDLRTGSGIVRHVTKFQDGVRQDGYIGPTVYKKCWCKICEGSDSASSVWWEIDVNTATHVVFDDIEASHTILRLFFDRENCDKVVVDTVSVQYFNIEYDMCGLKCVTCNENLGNKLIEMWNDYEIIHGKVFNKYKSDSLGNTSQGVEFKLNFIVSHPHGCSKQVSIGEWKDKLEVGEDRAKFTYNTCTCPGSSGAHVICLGYNDDWLSDLVHSGTLDSKINYSGVGLF</sequence>
<feature type="region of interest" description="Disordered" evidence="1">
    <location>
        <begin position="39"/>
        <end position="130"/>
    </location>
</feature>